<evidence type="ECO:0000313" key="4">
    <source>
        <dbReference type="EMBL" id="MEX0406741.1"/>
    </source>
</evidence>
<sequence length="226" mass="25747">MPREKAPDKRRTPKAPEERIRARNESAILRAAVELFARKGFDGTRITEIAEASGLPKANVYYYFETKEAIYATLIERLLQGWDKALEHIRADREPREAITAYIAAKLDYSRRHATESRFFANEILRGGGFLSRVQRRHMREITHERVEVVEGWVREGKLRPVDPRHFFMMMWATTQFYADFAEVAAMTVGKAKLGIADFNEAQDAIVSTILQGCLPCPASSAVEVS</sequence>
<keyword evidence="1 2" id="KW-0238">DNA-binding</keyword>
<gene>
    <name evidence="4" type="ORF">ABGN05_13795</name>
</gene>
<comment type="caution">
    <text evidence="4">The sequence shown here is derived from an EMBL/GenBank/DDBJ whole genome shotgun (WGS) entry which is preliminary data.</text>
</comment>
<evidence type="ECO:0000256" key="2">
    <source>
        <dbReference type="PROSITE-ProRule" id="PRU00335"/>
    </source>
</evidence>
<dbReference type="PANTHER" id="PTHR30055">
    <property type="entry name" value="HTH-TYPE TRANSCRIPTIONAL REGULATOR RUTR"/>
    <property type="match status" value="1"/>
</dbReference>
<dbReference type="PRINTS" id="PR00455">
    <property type="entry name" value="HTHTETR"/>
</dbReference>
<dbReference type="InterPro" id="IPR036271">
    <property type="entry name" value="Tet_transcr_reg_TetR-rel_C_sf"/>
</dbReference>
<dbReference type="InterPro" id="IPR050109">
    <property type="entry name" value="HTH-type_TetR-like_transc_reg"/>
</dbReference>
<dbReference type="PANTHER" id="PTHR30055:SF196">
    <property type="entry name" value="HTH-TYPE TRANSCRIPTIONAL REGULATOR RUTR"/>
    <property type="match status" value="1"/>
</dbReference>
<dbReference type="Proteomes" id="UP001556692">
    <property type="component" value="Unassembled WGS sequence"/>
</dbReference>
<evidence type="ECO:0000256" key="1">
    <source>
        <dbReference type="ARBA" id="ARBA00023125"/>
    </source>
</evidence>
<dbReference type="InterPro" id="IPR001647">
    <property type="entry name" value="HTH_TetR"/>
</dbReference>
<keyword evidence="5" id="KW-1185">Reference proteome</keyword>
<dbReference type="Gene3D" id="1.10.357.10">
    <property type="entry name" value="Tetracycline Repressor, domain 2"/>
    <property type="match status" value="1"/>
</dbReference>
<dbReference type="EMBL" id="JBDPGJ010000003">
    <property type="protein sequence ID" value="MEX0406741.1"/>
    <property type="molecule type" value="Genomic_DNA"/>
</dbReference>
<feature type="domain" description="HTH tetR-type" evidence="3">
    <location>
        <begin position="22"/>
        <end position="82"/>
    </location>
</feature>
<feature type="DNA-binding region" description="H-T-H motif" evidence="2">
    <location>
        <begin position="45"/>
        <end position="64"/>
    </location>
</feature>
<dbReference type="SUPFAM" id="SSF48498">
    <property type="entry name" value="Tetracyclin repressor-like, C-terminal domain"/>
    <property type="match status" value="1"/>
</dbReference>
<evidence type="ECO:0000259" key="3">
    <source>
        <dbReference type="PROSITE" id="PS50977"/>
    </source>
</evidence>
<dbReference type="Pfam" id="PF00440">
    <property type="entry name" value="TetR_N"/>
    <property type="match status" value="1"/>
</dbReference>
<dbReference type="InterPro" id="IPR009057">
    <property type="entry name" value="Homeodomain-like_sf"/>
</dbReference>
<reference evidence="4 5" key="1">
    <citation type="submission" date="2024-05" db="EMBL/GenBank/DDBJ databases">
        <authorList>
            <person name="Jiang F."/>
        </authorList>
    </citation>
    <scope>NUCLEOTIDE SEQUENCE [LARGE SCALE GENOMIC DNA]</scope>
    <source>
        <strain evidence="4 5">LZ166</strain>
    </source>
</reference>
<dbReference type="SUPFAM" id="SSF46689">
    <property type="entry name" value="Homeodomain-like"/>
    <property type="match status" value="1"/>
</dbReference>
<dbReference type="Gene3D" id="1.10.10.60">
    <property type="entry name" value="Homeodomain-like"/>
    <property type="match status" value="1"/>
</dbReference>
<protein>
    <submittedName>
        <fullName evidence="4">TetR family transcriptional regulator C-terminal domain-containing protein</fullName>
    </submittedName>
</protein>
<accession>A0ABV3SLH0</accession>
<evidence type="ECO:0000313" key="5">
    <source>
        <dbReference type="Proteomes" id="UP001556692"/>
    </source>
</evidence>
<organism evidence="4 5">
    <name type="scientific">Aquibium pacificus</name>
    <dbReference type="NCBI Taxonomy" id="3153579"/>
    <lineage>
        <taxon>Bacteria</taxon>
        <taxon>Pseudomonadati</taxon>
        <taxon>Pseudomonadota</taxon>
        <taxon>Alphaproteobacteria</taxon>
        <taxon>Hyphomicrobiales</taxon>
        <taxon>Phyllobacteriaceae</taxon>
        <taxon>Aquibium</taxon>
    </lineage>
</organism>
<name>A0ABV3SLH0_9HYPH</name>
<dbReference type="Pfam" id="PF08362">
    <property type="entry name" value="TetR_C_3"/>
    <property type="match status" value="1"/>
</dbReference>
<dbReference type="PROSITE" id="PS50977">
    <property type="entry name" value="HTH_TETR_2"/>
    <property type="match status" value="1"/>
</dbReference>
<dbReference type="RefSeq" id="WP_367954624.1">
    <property type="nucleotide sequence ID" value="NZ_JBDPGJ010000003.1"/>
</dbReference>
<dbReference type="InterPro" id="IPR013573">
    <property type="entry name" value="Tscrpt_reg_YcdC_C"/>
</dbReference>
<proteinExistence type="predicted"/>